<organism evidence="2 3">
    <name type="scientific">Oleiharenicola lentus</name>
    <dbReference type="NCBI Taxonomy" id="2508720"/>
    <lineage>
        <taxon>Bacteria</taxon>
        <taxon>Pseudomonadati</taxon>
        <taxon>Verrucomicrobiota</taxon>
        <taxon>Opitutia</taxon>
        <taxon>Opitutales</taxon>
        <taxon>Opitutaceae</taxon>
        <taxon>Oleiharenicola</taxon>
    </lineage>
</organism>
<reference evidence="2 3" key="1">
    <citation type="submission" date="2019-01" db="EMBL/GenBank/DDBJ databases">
        <title>Lacunisphaera sp. strain TWA-58.</title>
        <authorList>
            <person name="Chen W.-M."/>
        </authorList>
    </citation>
    <scope>NUCLEOTIDE SEQUENCE [LARGE SCALE GENOMIC DNA]</scope>
    <source>
        <strain evidence="2 3">TWA-58</strain>
    </source>
</reference>
<dbReference type="Proteomes" id="UP000290218">
    <property type="component" value="Unassembled WGS sequence"/>
</dbReference>
<dbReference type="EMBL" id="SDHX01000001">
    <property type="protein sequence ID" value="RXK55296.1"/>
    <property type="molecule type" value="Genomic_DNA"/>
</dbReference>
<evidence type="ECO:0000313" key="3">
    <source>
        <dbReference type="Proteomes" id="UP000290218"/>
    </source>
</evidence>
<proteinExistence type="predicted"/>
<sequence>MLDRLVQEKGLGIHPYRPREPENNPQRPLPENAAARRSRGRHRPSVAADVALLRFRIPARRAAHWSCGTNAARGNPGIRECRLETGGAMGRRVGKPSRSLVGAHRLRWEVFEKRINREQPSVESSAGPPEVHFFTEPGGRRIGARFFARSTGTVTNRLTEVTVREIGVAEKTALEVSTGNPALYRDFYSLCCAIADRVQINKQLLDDAVTQTLKSWAALIRSRSLMPETAQTGLLGELLFLERAAGVLGWQAAADSWFGPDSEEHDFVLPEADVEVKSTTQEQRIHHIGSLGQLSPKGSRELYLVSVQLTRAGPSGSAVSLPDMVASVLASAGAAAPAAAELIRDRIRQQGWEDEDAPHYRSYYHLRAPMMAIPVSGDFPAIVPGTLDSLGQLAVARIKHVEYSINVDGLGVAHGTKQFNRTLFGSVKKR</sequence>
<gene>
    <name evidence="2" type="ORF">ESB00_05195</name>
</gene>
<dbReference type="AlphaFoldDB" id="A0A4Q1C8V5"/>
<feature type="compositionally biased region" description="Low complexity" evidence="1">
    <location>
        <begin position="23"/>
        <end position="32"/>
    </location>
</feature>
<feature type="region of interest" description="Disordered" evidence="1">
    <location>
        <begin position="1"/>
        <end position="43"/>
    </location>
</feature>
<comment type="caution">
    <text evidence="2">The sequence shown here is derived from an EMBL/GenBank/DDBJ whole genome shotgun (WGS) entry which is preliminary data.</text>
</comment>
<evidence type="ECO:0000256" key="1">
    <source>
        <dbReference type="SAM" id="MobiDB-lite"/>
    </source>
</evidence>
<protein>
    <submittedName>
        <fullName evidence="2">PD-(D/E)XK motif protein</fullName>
    </submittedName>
</protein>
<keyword evidence="3" id="KW-1185">Reference proteome</keyword>
<dbReference type="OrthoDB" id="2808696at2"/>
<dbReference type="Pfam" id="PF14390">
    <property type="entry name" value="DUF4420"/>
    <property type="match status" value="1"/>
</dbReference>
<accession>A0A4Q1C8V5</accession>
<evidence type="ECO:0000313" key="2">
    <source>
        <dbReference type="EMBL" id="RXK55296.1"/>
    </source>
</evidence>
<name>A0A4Q1C8V5_9BACT</name>
<dbReference type="InterPro" id="IPR025534">
    <property type="entry name" value="DUF4420"/>
</dbReference>